<evidence type="ECO:0000313" key="7">
    <source>
        <dbReference type="Proteomes" id="UP000198575"/>
    </source>
</evidence>
<evidence type="ECO:0000256" key="4">
    <source>
        <dbReference type="ARBA" id="ARBA00022691"/>
    </source>
</evidence>
<sequence length="372" mass="42522">MKRASLKSRTVSLLADCGICVDGDSPWDIQIHDEDFYARVIAHGSMGLGESYMDGQWDAADLDGFMYRLLVAHVDERVRPLDDARLWIKAELLNLQRGRRAFAVGERHYDLGNDLFQAMLGKRLVYSCGYWHAARTLDGAQEAKLDLACRKLGFAPGMRVLDIGCGWGEALKFAAERYGIEGVGVTVSEEQAAYARDLCRGLPVEIRIQDYRKIDERFDRIFSIGMFEHVGVKNYRTYFDVVRRCLARDGLTLLHSIGANTSSNHTDPWIERYIFPNSMIPSAAQICKAAERHFVIEDWHGFGPDYDRTLMAWIANFDRAWPGLSARYDERFRRMWRYYLSASAASFRSRRDQLWQIVLSPRGVPGGLAEIR</sequence>
<dbReference type="PANTHER" id="PTHR43667:SF1">
    <property type="entry name" value="CYCLOPROPANE-FATTY-ACYL-PHOSPHOLIPID SYNTHASE"/>
    <property type="match status" value="1"/>
</dbReference>
<keyword evidence="5" id="KW-0443">Lipid metabolism</keyword>
<keyword evidence="2" id="KW-0489">Methyltransferase</keyword>
<accession>A0A1I4ZFW9</accession>
<evidence type="ECO:0000256" key="2">
    <source>
        <dbReference type="ARBA" id="ARBA00022603"/>
    </source>
</evidence>
<dbReference type="GO" id="GO:0008610">
    <property type="term" value="P:lipid biosynthetic process"/>
    <property type="evidence" value="ECO:0007669"/>
    <property type="project" value="InterPro"/>
</dbReference>
<dbReference type="InterPro" id="IPR029063">
    <property type="entry name" value="SAM-dependent_MTases_sf"/>
</dbReference>
<dbReference type="CDD" id="cd02440">
    <property type="entry name" value="AdoMet_MTases"/>
    <property type="match status" value="1"/>
</dbReference>
<gene>
    <name evidence="6" type="ORF">SAMN05216289_12552</name>
</gene>
<dbReference type="STRING" id="578942.SAMN05216289_12552"/>
<keyword evidence="7" id="KW-1185">Reference proteome</keyword>
<dbReference type="Pfam" id="PF02353">
    <property type="entry name" value="CMAS"/>
    <property type="match status" value="1"/>
</dbReference>
<comment type="similarity">
    <text evidence="1">Belongs to the CFA/CMAS family.</text>
</comment>
<dbReference type="Gene3D" id="3.40.50.150">
    <property type="entry name" value="Vaccinia Virus protein VP39"/>
    <property type="match status" value="1"/>
</dbReference>
<dbReference type="InterPro" id="IPR050723">
    <property type="entry name" value="CFA/CMAS"/>
</dbReference>
<protein>
    <submittedName>
        <fullName evidence="6">Cyclopropane-fatty-acyl-phospholipid synthase</fullName>
    </submittedName>
</protein>
<dbReference type="EMBL" id="FOVF01000025">
    <property type="protein sequence ID" value="SFN49152.1"/>
    <property type="molecule type" value="Genomic_DNA"/>
</dbReference>
<dbReference type="Proteomes" id="UP000198575">
    <property type="component" value="Unassembled WGS sequence"/>
</dbReference>
<name>A0A1I4ZFW9_9GAMM</name>
<evidence type="ECO:0000256" key="3">
    <source>
        <dbReference type="ARBA" id="ARBA00022679"/>
    </source>
</evidence>
<dbReference type="RefSeq" id="WP_092409424.1">
    <property type="nucleotide sequence ID" value="NZ_FOVF01000025.1"/>
</dbReference>
<dbReference type="InterPro" id="IPR003333">
    <property type="entry name" value="CMAS"/>
</dbReference>
<dbReference type="OrthoDB" id="9782855at2"/>
<dbReference type="GO" id="GO:0008168">
    <property type="term" value="F:methyltransferase activity"/>
    <property type="evidence" value="ECO:0007669"/>
    <property type="project" value="UniProtKB-KW"/>
</dbReference>
<dbReference type="NCBIfam" id="NF008686">
    <property type="entry name" value="PRK11705.1"/>
    <property type="match status" value="1"/>
</dbReference>
<organism evidence="6 7">
    <name type="scientific">Dokdonella immobilis</name>
    <dbReference type="NCBI Taxonomy" id="578942"/>
    <lineage>
        <taxon>Bacteria</taxon>
        <taxon>Pseudomonadati</taxon>
        <taxon>Pseudomonadota</taxon>
        <taxon>Gammaproteobacteria</taxon>
        <taxon>Lysobacterales</taxon>
        <taxon>Rhodanobacteraceae</taxon>
        <taxon>Dokdonella</taxon>
    </lineage>
</organism>
<dbReference type="PIRSF" id="PIRSF003085">
    <property type="entry name" value="CMAS"/>
    <property type="match status" value="1"/>
</dbReference>
<evidence type="ECO:0000256" key="1">
    <source>
        <dbReference type="ARBA" id="ARBA00010815"/>
    </source>
</evidence>
<proteinExistence type="inferred from homology"/>
<evidence type="ECO:0000256" key="5">
    <source>
        <dbReference type="ARBA" id="ARBA00023098"/>
    </source>
</evidence>
<keyword evidence="3" id="KW-0808">Transferase</keyword>
<dbReference type="SUPFAM" id="SSF53335">
    <property type="entry name" value="S-adenosyl-L-methionine-dependent methyltransferases"/>
    <property type="match status" value="1"/>
</dbReference>
<dbReference type="AlphaFoldDB" id="A0A1I4ZFW9"/>
<keyword evidence="4" id="KW-0949">S-adenosyl-L-methionine</keyword>
<dbReference type="PANTHER" id="PTHR43667">
    <property type="entry name" value="CYCLOPROPANE-FATTY-ACYL-PHOSPHOLIPID SYNTHASE"/>
    <property type="match status" value="1"/>
</dbReference>
<dbReference type="GO" id="GO:0032259">
    <property type="term" value="P:methylation"/>
    <property type="evidence" value="ECO:0007669"/>
    <property type="project" value="UniProtKB-KW"/>
</dbReference>
<reference evidence="6 7" key="1">
    <citation type="submission" date="2016-10" db="EMBL/GenBank/DDBJ databases">
        <authorList>
            <person name="de Groot N.N."/>
        </authorList>
    </citation>
    <scope>NUCLEOTIDE SEQUENCE [LARGE SCALE GENOMIC DNA]</scope>
    <source>
        <strain evidence="6 7">CGMCC 1.7659</strain>
    </source>
</reference>
<evidence type="ECO:0000313" key="6">
    <source>
        <dbReference type="EMBL" id="SFN49152.1"/>
    </source>
</evidence>